<dbReference type="PANTHER" id="PTHR19918:SF5">
    <property type="entry name" value="MEIOSIS-SPECIFIC APC_C ACTIVATOR PROTEIN AMA1"/>
    <property type="match status" value="1"/>
</dbReference>
<feature type="repeat" description="WD" evidence="3">
    <location>
        <begin position="55"/>
        <end position="87"/>
    </location>
</feature>
<organism evidence="5 6">
    <name type="scientific">Sphaceloma murrayae</name>
    <dbReference type="NCBI Taxonomy" id="2082308"/>
    <lineage>
        <taxon>Eukaryota</taxon>
        <taxon>Fungi</taxon>
        <taxon>Dikarya</taxon>
        <taxon>Ascomycota</taxon>
        <taxon>Pezizomycotina</taxon>
        <taxon>Dothideomycetes</taxon>
        <taxon>Dothideomycetidae</taxon>
        <taxon>Myriangiales</taxon>
        <taxon>Elsinoaceae</taxon>
        <taxon>Sphaceloma</taxon>
    </lineage>
</organism>
<keyword evidence="1 3" id="KW-0853">WD repeat</keyword>
<dbReference type="OrthoDB" id="10263272at2759"/>
<evidence type="ECO:0000256" key="3">
    <source>
        <dbReference type="PROSITE-ProRule" id="PRU00221"/>
    </source>
</evidence>
<dbReference type="AlphaFoldDB" id="A0A2K1QQ18"/>
<dbReference type="PROSITE" id="PS50082">
    <property type="entry name" value="WD_REPEATS_2"/>
    <property type="match status" value="1"/>
</dbReference>
<comment type="caution">
    <text evidence="5">The sequence shown here is derived from an EMBL/GenBank/DDBJ whole genome shotgun (WGS) entry which is preliminary data.</text>
</comment>
<reference evidence="5 6" key="1">
    <citation type="submission" date="2017-06" db="EMBL/GenBank/DDBJ databases">
        <title>Draft genome sequence of a variant of Elsinoe murrayae.</title>
        <authorList>
            <person name="Cheng Q."/>
        </authorList>
    </citation>
    <scope>NUCLEOTIDE SEQUENCE [LARGE SCALE GENOMIC DNA]</scope>
    <source>
        <strain evidence="5 6">CQ-2017a</strain>
    </source>
</reference>
<evidence type="ECO:0000256" key="4">
    <source>
        <dbReference type="SAM" id="MobiDB-lite"/>
    </source>
</evidence>
<dbReference type="InterPro" id="IPR001680">
    <property type="entry name" value="WD40_rpt"/>
</dbReference>
<dbReference type="GO" id="GO:0005680">
    <property type="term" value="C:anaphase-promoting complex"/>
    <property type="evidence" value="ECO:0007669"/>
    <property type="project" value="TreeGrafter"/>
</dbReference>
<dbReference type="GO" id="GO:0031145">
    <property type="term" value="P:anaphase-promoting complex-dependent catabolic process"/>
    <property type="evidence" value="ECO:0007669"/>
    <property type="project" value="TreeGrafter"/>
</dbReference>
<feature type="region of interest" description="Disordered" evidence="4">
    <location>
        <begin position="260"/>
        <end position="297"/>
    </location>
</feature>
<evidence type="ECO:0000313" key="6">
    <source>
        <dbReference type="Proteomes" id="UP000243797"/>
    </source>
</evidence>
<dbReference type="InterPro" id="IPR036322">
    <property type="entry name" value="WD40_repeat_dom_sf"/>
</dbReference>
<keyword evidence="6" id="KW-1185">Reference proteome</keyword>
<dbReference type="PANTHER" id="PTHR19918">
    <property type="entry name" value="CELL DIVISION CYCLE 20 CDC20 FIZZY -RELATED"/>
    <property type="match status" value="1"/>
</dbReference>
<gene>
    <name evidence="5" type="ORF">CAC42_4927</name>
</gene>
<dbReference type="Proteomes" id="UP000243797">
    <property type="component" value="Unassembled WGS sequence"/>
</dbReference>
<dbReference type="SMART" id="SM00320">
    <property type="entry name" value="WD40"/>
    <property type="match status" value="1"/>
</dbReference>
<feature type="region of interest" description="Disordered" evidence="4">
    <location>
        <begin position="115"/>
        <end position="136"/>
    </location>
</feature>
<dbReference type="EMBL" id="NKHZ01000055">
    <property type="protein sequence ID" value="PNS16963.1"/>
    <property type="molecule type" value="Genomic_DNA"/>
</dbReference>
<name>A0A2K1QQ18_9PEZI</name>
<accession>A0A2K1QQ18</accession>
<evidence type="ECO:0000256" key="2">
    <source>
        <dbReference type="ARBA" id="ARBA00022737"/>
    </source>
</evidence>
<proteinExistence type="predicted"/>
<dbReference type="InterPro" id="IPR033010">
    <property type="entry name" value="Cdc20/Fizzy"/>
</dbReference>
<sequence length="364" mass="39485">MKRPSQRDSRLKVDMELLAVGDEAGHLYVYAVEYPPEDERNLYDWHGCLTVLVRLEAHSQQICGIAWSLDARFLATGGNDNSVFIFETKRIIPTNTRLPSSNVACTIANPRIPARTTLRPQPLPTPATQTSTQTSYPTLPATSARHHIPLSAAIKALSFAPWHSTLLALGAGSNDRGIHFHHAFSGAKLAAIDCAAQVTSLTWSTTRREIAATFGFAQPEHSVRVAVYSWPDCVLRGKVEWPGEERALWGVGYWGGNMGSGREGREDKGRMRKGKGKGAAGEEKGKPVRRGGRGTRREREGCLVIATSDASIKFHEVWSEGPGGARVAESCEGLGLGQGGIGCLGSEVLEELEGCEMRSGEVIR</sequence>
<dbReference type="InterPro" id="IPR015943">
    <property type="entry name" value="WD40/YVTN_repeat-like_dom_sf"/>
</dbReference>
<evidence type="ECO:0000256" key="1">
    <source>
        <dbReference type="ARBA" id="ARBA00022574"/>
    </source>
</evidence>
<evidence type="ECO:0000313" key="5">
    <source>
        <dbReference type="EMBL" id="PNS16963.1"/>
    </source>
</evidence>
<dbReference type="GO" id="GO:0010997">
    <property type="term" value="F:anaphase-promoting complex binding"/>
    <property type="evidence" value="ECO:0007669"/>
    <property type="project" value="InterPro"/>
</dbReference>
<protein>
    <submittedName>
        <fullName evidence="5">Uncharacterized protein</fullName>
    </submittedName>
</protein>
<dbReference type="SUPFAM" id="SSF50978">
    <property type="entry name" value="WD40 repeat-like"/>
    <property type="match status" value="1"/>
</dbReference>
<dbReference type="GO" id="GO:1905786">
    <property type="term" value="P:positive regulation of anaphase-promoting complex-dependent catabolic process"/>
    <property type="evidence" value="ECO:0007669"/>
    <property type="project" value="TreeGrafter"/>
</dbReference>
<dbReference type="PROSITE" id="PS50294">
    <property type="entry name" value="WD_REPEATS_REGION"/>
    <property type="match status" value="1"/>
</dbReference>
<dbReference type="GO" id="GO:1990757">
    <property type="term" value="F:ubiquitin ligase activator activity"/>
    <property type="evidence" value="ECO:0007669"/>
    <property type="project" value="TreeGrafter"/>
</dbReference>
<dbReference type="Pfam" id="PF00400">
    <property type="entry name" value="WD40"/>
    <property type="match status" value="1"/>
</dbReference>
<dbReference type="Gene3D" id="2.130.10.10">
    <property type="entry name" value="YVTN repeat-like/Quinoprotein amine dehydrogenase"/>
    <property type="match status" value="2"/>
</dbReference>
<dbReference type="InParanoid" id="A0A2K1QQ18"/>
<keyword evidence="2" id="KW-0677">Repeat</keyword>
<dbReference type="STRING" id="2082308.A0A2K1QQ18"/>